<reference evidence="1" key="1">
    <citation type="submission" date="2024-06" db="EMBL/GenBank/DDBJ databases">
        <title>Genomic Encyclopedia of Type Strains, Phase IV (KMG-IV): sequencing the most valuable type-strain genomes for metagenomic binning, comparative biology and taxonomic classification.</title>
        <authorList>
            <person name="Goeker M."/>
        </authorList>
    </citation>
    <scope>NUCLEOTIDE SEQUENCE</scope>
    <source>
        <strain evidence="1">SJCon</strain>
    </source>
</reference>
<organism evidence="1 2">
    <name type="scientific">Arthrobacter nitrophenolicus</name>
    <dbReference type="NCBI Taxonomy" id="683150"/>
    <lineage>
        <taxon>Bacteria</taxon>
        <taxon>Bacillati</taxon>
        <taxon>Actinomycetota</taxon>
        <taxon>Actinomycetes</taxon>
        <taxon>Micrococcales</taxon>
        <taxon>Micrococcaceae</taxon>
        <taxon>Arthrobacter</taxon>
    </lineage>
</organism>
<dbReference type="Proteomes" id="UP001549207">
    <property type="component" value="Unassembled WGS sequence"/>
</dbReference>
<sequence>MIHLRRLQLPANLAIGKHTATDVYSRTFTEALLFRGVG</sequence>
<evidence type="ECO:0000313" key="1">
    <source>
        <dbReference type="EMBL" id="MET3773237.1"/>
    </source>
</evidence>
<proteinExistence type="predicted"/>
<name>A0ACC6THK6_9MICC</name>
<dbReference type="EMBL" id="JBEPNJ010000012">
    <property type="protein sequence ID" value="MET3773237.1"/>
    <property type="molecule type" value="Genomic_DNA"/>
</dbReference>
<comment type="caution">
    <text evidence="1">The sequence shown here is derived from an EMBL/GenBank/DDBJ whole genome shotgun (WGS) entry which is preliminary data.</text>
</comment>
<protein>
    <submittedName>
        <fullName evidence="1">Uncharacterized protein</fullName>
    </submittedName>
</protein>
<gene>
    <name evidence="1" type="ORF">ABIC98_002897</name>
</gene>
<accession>A0ACC6THK6</accession>
<evidence type="ECO:0000313" key="2">
    <source>
        <dbReference type="Proteomes" id="UP001549207"/>
    </source>
</evidence>
<keyword evidence="2" id="KW-1185">Reference proteome</keyword>